<reference evidence="11 12" key="1">
    <citation type="submission" date="2016-02" db="EMBL/GenBank/DDBJ databases">
        <title>Band-tailed pigeon sequencing and assembly.</title>
        <authorList>
            <person name="Soares A.E."/>
            <person name="Novak B.J."/>
            <person name="Rice E.S."/>
            <person name="O'Connell B."/>
            <person name="Chang D."/>
            <person name="Weber S."/>
            <person name="Shapiro B."/>
        </authorList>
    </citation>
    <scope>NUCLEOTIDE SEQUENCE [LARGE SCALE GENOMIC DNA]</scope>
    <source>
        <strain evidence="11">BTP2013</strain>
        <tissue evidence="11">Blood</tissue>
    </source>
</reference>
<keyword evidence="5 9" id="KW-1133">Transmembrane helix</keyword>
<evidence type="ECO:0000256" key="6">
    <source>
        <dbReference type="ARBA" id="ARBA00023040"/>
    </source>
</evidence>
<keyword evidence="6" id="KW-0297">G-protein coupled receptor</keyword>
<dbReference type="FunFam" id="1.20.1070.10:FF:000410">
    <property type="entry name" value="Olfactory receptor 1348"/>
    <property type="match status" value="1"/>
</dbReference>
<feature type="domain" description="G-protein coupled receptors family 1 profile" evidence="10">
    <location>
        <begin position="101"/>
        <end position="210"/>
    </location>
</feature>
<dbReference type="EMBL" id="LSYS01003448">
    <property type="protein sequence ID" value="OPJ82772.1"/>
    <property type="molecule type" value="Genomic_DNA"/>
</dbReference>
<dbReference type="PRINTS" id="PR00237">
    <property type="entry name" value="GPCRRHODOPSN"/>
</dbReference>
<keyword evidence="4" id="KW-0716">Sensory transduction</keyword>
<keyword evidence="2" id="KW-1003">Cell membrane</keyword>
<organism evidence="11 12">
    <name type="scientific">Patagioenas fasciata monilis</name>
    <dbReference type="NCBI Taxonomy" id="372326"/>
    <lineage>
        <taxon>Eukaryota</taxon>
        <taxon>Metazoa</taxon>
        <taxon>Chordata</taxon>
        <taxon>Craniata</taxon>
        <taxon>Vertebrata</taxon>
        <taxon>Euteleostomi</taxon>
        <taxon>Archelosauria</taxon>
        <taxon>Archosauria</taxon>
        <taxon>Dinosauria</taxon>
        <taxon>Saurischia</taxon>
        <taxon>Theropoda</taxon>
        <taxon>Coelurosauria</taxon>
        <taxon>Aves</taxon>
        <taxon>Neognathae</taxon>
        <taxon>Neoaves</taxon>
        <taxon>Columbimorphae</taxon>
        <taxon>Columbiformes</taxon>
        <taxon>Columbidae</taxon>
        <taxon>Patagioenas</taxon>
    </lineage>
</organism>
<dbReference type="GO" id="GO:0007608">
    <property type="term" value="P:sensory perception of smell"/>
    <property type="evidence" value="ECO:0007669"/>
    <property type="project" value="UniProtKB-KW"/>
</dbReference>
<sequence length="304" mass="33973">MKNIYTILDLALRFGSIHLKQLDGTQLGTSASKALTSKSSCSLQGEEGNIKSSRFSMVAAAEKQNQTCNTEFILLGFGDSPDLQVPLFLLFLVIYVVTMMGNILILTLVVADQRLHSPMYFFLSNLSCLEMCSSSTILPKLLASFLTGDRTTSYSSCLTQFFVFTFLVGVECYLLAVMSYDQYLAVCKPLHYVTLMNPKLCIALAAGSWIEQMRKETKDCSPEEKASACIRCAQVDDLAPQVAELQETPKRLCSVREAEMEKERWLQNHAPIVDTTENEAPWILVTCKSRLNPPESQLRTDMKL</sequence>
<dbReference type="Gene3D" id="1.20.1070.10">
    <property type="entry name" value="Rhodopsin 7-helix transmembrane proteins"/>
    <property type="match status" value="1"/>
</dbReference>
<feature type="transmembrane region" description="Helical" evidence="9">
    <location>
        <begin position="87"/>
        <end position="111"/>
    </location>
</feature>
<keyword evidence="6" id="KW-0807">Transducer</keyword>
<evidence type="ECO:0000313" key="11">
    <source>
        <dbReference type="EMBL" id="OPJ82772.1"/>
    </source>
</evidence>
<evidence type="ECO:0000256" key="9">
    <source>
        <dbReference type="SAM" id="Phobius"/>
    </source>
</evidence>
<keyword evidence="12" id="KW-1185">Reference proteome</keyword>
<dbReference type="OrthoDB" id="5967130at2759"/>
<name>A0A1V4KE97_PATFA</name>
<dbReference type="Pfam" id="PF00001">
    <property type="entry name" value="7tm_1"/>
    <property type="match status" value="1"/>
</dbReference>
<dbReference type="Proteomes" id="UP000190648">
    <property type="component" value="Unassembled WGS sequence"/>
</dbReference>
<evidence type="ECO:0000256" key="3">
    <source>
        <dbReference type="ARBA" id="ARBA00022692"/>
    </source>
</evidence>
<keyword evidence="3 9" id="KW-0812">Transmembrane</keyword>
<protein>
    <recommendedName>
        <fullName evidence="10">G-protein coupled receptors family 1 profile domain-containing protein</fullName>
    </recommendedName>
</protein>
<keyword evidence="8" id="KW-0675">Receptor</keyword>
<feature type="transmembrane region" description="Helical" evidence="9">
    <location>
        <begin position="158"/>
        <end position="178"/>
    </location>
</feature>
<dbReference type="GO" id="GO:0004930">
    <property type="term" value="F:G protein-coupled receptor activity"/>
    <property type="evidence" value="ECO:0007669"/>
    <property type="project" value="UniProtKB-KW"/>
</dbReference>
<feature type="transmembrane region" description="Helical" evidence="9">
    <location>
        <begin position="118"/>
        <end position="138"/>
    </location>
</feature>
<evidence type="ECO:0000313" key="12">
    <source>
        <dbReference type="Proteomes" id="UP000190648"/>
    </source>
</evidence>
<proteinExistence type="predicted"/>
<accession>A0A1V4KE97</accession>
<dbReference type="AlphaFoldDB" id="A0A1V4KE97"/>
<keyword evidence="4" id="KW-0552">Olfaction</keyword>
<gene>
    <name evidence="11" type="ORF">AV530_014157</name>
</gene>
<dbReference type="SUPFAM" id="SSF81321">
    <property type="entry name" value="Family A G protein-coupled receptor-like"/>
    <property type="match status" value="1"/>
</dbReference>
<dbReference type="PANTHER" id="PTHR26452">
    <property type="entry name" value="OLFACTORY RECEPTOR"/>
    <property type="match status" value="1"/>
</dbReference>
<dbReference type="InterPro" id="IPR000276">
    <property type="entry name" value="GPCR_Rhodpsn"/>
</dbReference>
<dbReference type="STRING" id="372326.A0A1V4KE97"/>
<comment type="caution">
    <text evidence="11">The sequence shown here is derived from an EMBL/GenBank/DDBJ whole genome shotgun (WGS) entry which is preliminary data.</text>
</comment>
<evidence type="ECO:0000256" key="5">
    <source>
        <dbReference type="ARBA" id="ARBA00022989"/>
    </source>
</evidence>
<dbReference type="PROSITE" id="PS50262">
    <property type="entry name" value="G_PROTEIN_RECEP_F1_2"/>
    <property type="match status" value="1"/>
</dbReference>
<dbReference type="GO" id="GO:0005886">
    <property type="term" value="C:plasma membrane"/>
    <property type="evidence" value="ECO:0007669"/>
    <property type="project" value="UniProtKB-SubCell"/>
</dbReference>
<dbReference type="InterPro" id="IPR017452">
    <property type="entry name" value="GPCR_Rhodpsn_7TM"/>
</dbReference>
<evidence type="ECO:0000256" key="8">
    <source>
        <dbReference type="ARBA" id="ARBA00023170"/>
    </source>
</evidence>
<comment type="subcellular location">
    <subcellularLocation>
        <location evidence="1">Cell membrane</location>
        <topology evidence="1">Multi-pass membrane protein</topology>
    </subcellularLocation>
</comment>
<evidence type="ECO:0000256" key="4">
    <source>
        <dbReference type="ARBA" id="ARBA00022725"/>
    </source>
</evidence>
<keyword evidence="7 9" id="KW-0472">Membrane</keyword>
<dbReference type="InterPro" id="IPR050516">
    <property type="entry name" value="Olfactory_GPCR"/>
</dbReference>
<evidence type="ECO:0000256" key="1">
    <source>
        <dbReference type="ARBA" id="ARBA00004651"/>
    </source>
</evidence>
<evidence type="ECO:0000259" key="10">
    <source>
        <dbReference type="PROSITE" id="PS50262"/>
    </source>
</evidence>
<evidence type="ECO:0000256" key="2">
    <source>
        <dbReference type="ARBA" id="ARBA00022475"/>
    </source>
</evidence>
<evidence type="ECO:0000256" key="7">
    <source>
        <dbReference type="ARBA" id="ARBA00023136"/>
    </source>
</evidence>